<gene>
    <name evidence="3" type="ORF">ACFSBW_10785</name>
</gene>
<dbReference type="InterPro" id="IPR010995">
    <property type="entry name" value="DNA_repair_Rad51/TF_NusA_a-hlx"/>
</dbReference>
<evidence type="ECO:0000259" key="2">
    <source>
        <dbReference type="Pfam" id="PF24158"/>
    </source>
</evidence>
<dbReference type="Gene3D" id="1.10.150.20">
    <property type="entry name" value="5' to 3' exonuclease, C-terminal subdomain"/>
    <property type="match status" value="1"/>
</dbReference>
<reference evidence="3 4" key="1">
    <citation type="journal article" date="2019" name="Int. J. Syst. Evol. Microbiol.">
        <title>The Global Catalogue of Microorganisms (GCM) 10K type strain sequencing project: providing services to taxonomists for standard genome sequencing and annotation.</title>
        <authorList>
            <consortium name="The Broad Institute Genomics Platform"/>
            <consortium name="The Broad Institute Genome Sequencing Center for Infectious Disease"/>
            <person name="Wu L."/>
            <person name="Ma J."/>
        </authorList>
    </citation>
    <scope>NUCLEOTIDE SEQUENCE [LARGE SCALE GENOMIC DNA]</scope>
    <source>
        <strain evidence="3 4">CGMCC 1.10593</strain>
    </source>
</reference>
<name>A0ABD6DAG6_9EURY</name>
<feature type="domain" description="DUF7409" evidence="2">
    <location>
        <begin position="18"/>
        <end position="64"/>
    </location>
</feature>
<feature type="compositionally biased region" description="Acidic residues" evidence="1">
    <location>
        <begin position="118"/>
        <end position="128"/>
    </location>
</feature>
<organism evidence="3 4">
    <name type="scientific">Halohasta litorea</name>
    <dbReference type="NCBI Taxonomy" id="869891"/>
    <lineage>
        <taxon>Archaea</taxon>
        <taxon>Methanobacteriati</taxon>
        <taxon>Methanobacteriota</taxon>
        <taxon>Stenosarchaea group</taxon>
        <taxon>Halobacteria</taxon>
        <taxon>Halobacteriales</taxon>
        <taxon>Haloferacaceae</taxon>
        <taxon>Halohasta</taxon>
    </lineage>
</organism>
<sequence length="241" mass="25114">MSSDSPESSTVEAALESVRFVGPATAAVLEREGYDATAITDKRVSFRMLVEAGVNPGVAAKIRREHSLSWSFDSGGDLDRRSAQIRGLGSAEAEWIAASAGDWEADSTGGDHTAVDDSAVDDESDGQADDTWPNEPTPWPTHGESEAVTSAAADSTAADTATTDGSGDAISAEAAWRARSKPTPVEDLAAIDTAAAEQLAEAGITSVRSLATADAEHVADVLELSQAVVDEWYQAARDAYE</sequence>
<evidence type="ECO:0000313" key="3">
    <source>
        <dbReference type="EMBL" id="MFD1642357.1"/>
    </source>
</evidence>
<protein>
    <submittedName>
        <fullName evidence="3">Helix-hairpin-helix domain-containing protein</fullName>
    </submittedName>
</protein>
<dbReference type="SUPFAM" id="SSF47794">
    <property type="entry name" value="Rad51 N-terminal domain-like"/>
    <property type="match status" value="1"/>
</dbReference>
<proteinExistence type="predicted"/>
<dbReference type="InterPro" id="IPR055832">
    <property type="entry name" value="DUF7409"/>
</dbReference>
<comment type="caution">
    <text evidence="3">The sequence shown here is derived from an EMBL/GenBank/DDBJ whole genome shotgun (WGS) entry which is preliminary data.</text>
</comment>
<dbReference type="RefSeq" id="WP_256395273.1">
    <property type="nucleotide sequence ID" value="NZ_JANHDJ010000002.1"/>
</dbReference>
<dbReference type="Pfam" id="PF14520">
    <property type="entry name" value="HHH_5"/>
    <property type="match status" value="1"/>
</dbReference>
<feature type="compositionally biased region" description="Low complexity" evidence="1">
    <location>
        <begin position="149"/>
        <end position="169"/>
    </location>
</feature>
<accession>A0ABD6DAG6</accession>
<keyword evidence="4" id="KW-1185">Reference proteome</keyword>
<evidence type="ECO:0000256" key="1">
    <source>
        <dbReference type="SAM" id="MobiDB-lite"/>
    </source>
</evidence>
<dbReference type="Proteomes" id="UP001597052">
    <property type="component" value="Unassembled WGS sequence"/>
</dbReference>
<evidence type="ECO:0000313" key="4">
    <source>
        <dbReference type="Proteomes" id="UP001597052"/>
    </source>
</evidence>
<dbReference type="AlphaFoldDB" id="A0ABD6DAG6"/>
<dbReference type="EMBL" id="JBHUDM010000002">
    <property type="protein sequence ID" value="MFD1642357.1"/>
    <property type="molecule type" value="Genomic_DNA"/>
</dbReference>
<dbReference type="Pfam" id="PF24158">
    <property type="entry name" value="DUF7409"/>
    <property type="match status" value="1"/>
</dbReference>
<feature type="region of interest" description="Disordered" evidence="1">
    <location>
        <begin position="102"/>
        <end position="183"/>
    </location>
</feature>